<feature type="transmembrane region" description="Helical" evidence="2">
    <location>
        <begin position="466"/>
        <end position="485"/>
    </location>
</feature>
<dbReference type="PANTHER" id="PTHR43685:SF3">
    <property type="entry name" value="SLR2126 PROTEIN"/>
    <property type="match status" value="1"/>
</dbReference>
<name>A0A251XS34_9MICO</name>
<feature type="compositionally biased region" description="Basic residues" evidence="1">
    <location>
        <begin position="1025"/>
        <end position="1035"/>
    </location>
</feature>
<feature type="transmembrane region" description="Helical" evidence="2">
    <location>
        <begin position="686"/>
        <end position="710"/>
    </location>
</feature>
<dbReference type="GO" id="GO:0016740">
    <property type="term" value="F:transferase activity"/>
    <property type="evidence" value="ECO:0007669"/>
    <property type="project" value="UniProtKB-KW"/>
</dbReference>
<dbReference type="Proteomes" id="UP000195106">
    <property type="component" value="Unassembled WGS sequence"/>
</dbReference>
<evidence type="ECO:0000313" key="4">
    <source>
        <dbReference type="Proteomes" id="UP000195106"/>
    </source>
</evidence>
<feature type="transmembrane region" description="Helical" evidence="2">
    <location>
        <begin position="657"/>
        <end position="674"/>
    </location>
</feature>
<dbReference type="AlphaFoldDB" id="A0A251XS34"/>
<gene>
    <name evidence="3" type="ORF">CMsap09_05200</name>
</gene>
<feature type="transmembrane region" description="Helical" evidence="2">
    <location>
        <begin position="438"/>
        <end position="459"/>
    </location>
</feature>
<feature type="transmembrane region" description="Helical" evidence="2">
    <location>
        <begin position="627"/>
        <end position="650"/>
    </location>
</feature>
<sequence length="1053" mass="110152">MQPRVTAILVAHEGAQFLDRTLQALAAQTRRPDQVVAVDLGSRDASAALLAASEPTRMVQAPARMTFGQAVDQAVRVIASPEGDHELLWLLSADNAPAPDALERLLAAVEASPSVAVAGPKTMEWDHPGYIHEMGTTLTTLGAAVPIVDVELDQAQYDEMSDVLGVAAGGMLVRHRLWDELGGFDDALPAVDDAIDLCVRARLAGHRVVVVPAARVASAGDAAPGTAFLGRRTPRHRRRRLRRQAQLHRRLAYAPPAAVPFLWLSVVPLAVLRALLQLLRKRPTAAPGEIGAAVRVAVAPGRIRASRRRLAAVRTAPWSSIASLRQPLAVGRRRRSLAREQYRVEHMGVSDGVEFLATGGGWTVLAALLLAAVMWLPRLAGTALTGGQLLPLGPSAGALWAQVGIGVRGSGAGPVAPSDPFAYVLAVLGSVTAWEPSLAVLGLFVAALPLAALAAWLCAAQLTRNAWLRALAALVWTLAPTLLVALGEGRLPAVLAHLLLPWLALAVLRAPRSWSASAVAGILMAAVGASAPSLVPAVLVLWLVVTVRAGRRAGRLVTIPVPLVALVAPLVAYRVMQGQPLALAADPAVPAAFAPADVPGLALGFPVSGLGGWTAFVDGLGLGLPSAVPLVVVAVLVAPLVLGALAALFLRGSHRAALALGVTVLGFATAVLAARTVVQASGPDVVAVWPGSGLSLLWLGLAGALVLGFATLGRRSVVPGLVAAVTLVVLALPLVSAAVAGSTAVRATAETSLPGLVVAEAASDPSVGTLVLRAADDGSLTADVERGTGRTLEQVSTVDSAVGELTDTQRRVAELAGNVSSRSGLDATEELRGLGIGYVLLAPPAGEAQAALHDRARAALDDDPVFTVVGETEAGLLWRFVGSDDLDARVPVPGNLDDAGRAGVLAAQALVFALTLLLAIPPAGWRRAAVLSRVPRDRGRRRRASRGRGRAAPRARRPRHARLPGRGHGCERRVGGLRRHPAGGGAPARRRRRRRRGRPRARRRRAPGPRGRRPRDPRPRDPRPRRPRPRSRPPRRPQEDRWPGVTPCASRRA</sequence>
<dbReference type="EMBL" id="MDHJ01000001">
    <property type="protein sequence ID" value="OUE08325.1"/>
    <property type="molecule type" value="Genomic_DNA"/>
</dbReference>
<feature type="region of interest" description="Disordered" evidence="1">
    <location>
        <begin position="934"/>
        <end position="1053"/>
    </location>
</feature>
<keyword evidence="2" id="KW-0472">Membrane</keyword>
<evidence type="ECO:0000256" key="1">
    <source>
        <dbReference type="SAM" id="MobiDB-lite"/>
    </source>
</evidence>
<feature type="transmembrane region" description="Helical" evidence="2">
    <location>
        <begin position="355"/>
        <end position="376"/>
    </location>
</feature>
<keyword evidence="2" id="KW-1133">Transmembrane helix</keyword>
<dbReference type="InterPro" id="IPR029044">
    <property type="entry name" value="Nucleotide-diphossugar_trans"/>
</dbReference>
<protein>
    <submittedName>
        <fullName evidence="3">Glycosyl transferase family 2</fullName>
    </submittedName>
</protein>
<evidence type="ECO:0000313" key="3">
    <source>
        <dbReference type="EMBL" id="OUE08325.1"/>
    </source>
</evidence>
<accession>A0A251XS34</accession>
<organism evidence="3 4">
    <name type="scientific">Clavibacter michiganensis</name>
    <dbReference type="NCBI Taxonomy" id="28447"/>
    <lineage>
        <taxon>Bacteria</taxon>
        <taxon>Bacillati</taxon>
        <taxon>Actinomycetota</taxon>
        <taxon>Actinomycetes</taxon>
        <taxon>Micrococcales</taxon>
        <taxon>Microbacteriaceae</taxon>
        <taxon>Clavibacter</taxon>
    </lineage>
</organism>
<dbReference type="Gene3D" id="3.90.550.10">
    <property type="entry name" value="Spore Coat Polysaccharide Biosynthesis Protein SpsA, Chain A"/>
    <property type="match status" value="1"/>
</dbReference>
<feature type="transmembrane region" description="Helical" evidence="2">
    <location>
        <begin position="251"/>
        <end position="272"/>
    </location>
</feature>
<dbReference type="PANTHER" id="PTHR43685">
    <property type="entry name" value="GLYCOSYLTRANSFERASE"/>
    <property type="match status" value="1"/>
</dbReference>
<feature type="compositionally biased region" description="Basic residues" evidence="1">
    <location>
        <begin position="938"/>
        <end position="965"/>
    </location>
</feature>
<comment type="caution">
    <text evidence="3">The sequence shown here is derived from an EMBL/GenBank/DDBJ whole genome shotgun (WGS) entry which is preliminary data.</text>
</comment>
<feature type="compositionally biased region" description="Basic residues" evidence="1">
    <location>
        <begin position="988"/>
        <end position="1013"/>
    </location>
</feature>
<dbReference type="InterPro" id="IPR050834">
    <property type="entry name" value="Glycosyltransf_2"/>
</dbReference>
<feature type="compositionally biased region" description="Basic and acidic residues" evidence="1">
    <location>
        <begin position="1014"/>
        <end position="1024"/>
    </location>
</feature>
<keyword evidence="2" id="KW-0812">Transmembrane</keyword>
<feature type="transmembrane region" description="Helical" evidence="2">
    <location>
        <begin position="557"/>
        <end position="576"/>
    </location>
</feature>
<feature type="transmembrane region" description="Helical" evidence="2">
    <location>
        <begin position="717"/>
        <end position="740"/>
    </location>
</feature>
<keyword evidence="3" id="KW-0808">Transferase</keyword>
<dbReference type="SUPFAM" id="SSF53448">
    <property type="entry name" value="Nucleotide-diphospho-sugar transferases"/>
    <property type="match status" value="1"/>
</dbReference>
<feature type="transmembrane region" description="Helical" evidence="2">
    <location>
        <begin position="520"/>
        <end position="545"/>
    </location>
</feature>
<reference evidence="3 4" key="1">
    <citation type="submission" date="2016-08" db="EMBL/GenBank/DDBJ databases">
        <title>Genome sequence of Clavibacter michiganensis spp. strain CASJ009.</title>
        <authorList>
            <person name="Thapa S.P."/>
            <person name="Coaker G."/>
        </authorList>
    </citation>
    <scope>NUCLEOTIDE SEQUENCE [LARGE SCALE GENOMIC DNA]</scope>
    <source>
        <strain evidence="3">CASJ009</strain>
    </source>
</reference>
<dbReference type="Pfam" id="PF13641">
    <property type="entry name" value="Glyco_tranf_2_3"/>
    <property type="match status" value="1"/>
</dbReference>
<evidence type="ECO:0000256" key="2">
    <source>
        <dbReference type="SAM" id="Phobius"/>
    </source>
</evidence>
<proteinExistence type="predicted"/>